<keyword evidence="1" id="KW-0812">Transmembrane</keyword>
<dbReference type="EMBL" id="BOMV01000061">
    <property type="protein sequence ID" value="GIE98401.1"/>
    <property type="molecule type" value="Genomic_DNA"/>
</dbReference>
<gene>
    <name evidence="2" type="ORF">Ari01nite_58660</name>
</gene>
<sequence>MTAPDRLRESLHDLADRAQPADLYAGAVRRSRGIARREATVGTAAALVALAVLASGLWRNAPRSEPPEVQVALRSPVASPIEPATPVLPSPVPTTPAAAPLLTKPATATARRKNQPMLAVGTPVPQSRALADLPGHVFYEQTGDRPDVVKLFPADGEASTVLSGAPSAVGVSPDGRRIAYARDGNLLVARTGGGEPDRLATGVSSANQAPTWSPQGDQLLVGTSAPTILDIETGTLIPLPAGLEGGLHFRWSGDGSKLVFATAYCALQVVGSADGAASAVPMLGDRQPVDNPDGLAACRPTSVDFAGGRVTVPLQTTGGNDGSRTADAVVDTATGDVIALPVTGSVVGAVFDPDGNLLVRSLHEGVRTLSLFASDGTTLLVQAPEPAALGELALLAYTR</sequence>
<evidence type="ECO:0000313" key="3">
    <source>
        <dbReference type="Proteomes" id="UP000636960"/>
    </source>
</evidence>
<dbReference type="Pfam" id="PF07676">
    <property type="entry name" value="PD40"/>
    <property type="match status" value="1"/>
</dbReference>
<protein>
    <recommendedName>
        <fullName evidence="4">TolB protein</fullName>
    </recommendedName>
</protein>
<dbReference type="SUPFAM" id="SSF82171">
    <property type="entry name" value="DPP6 N-terminal domain-like"/>
    <property type="match status" value="1"/>
</dbReference>
<dbReference type="RefSeq" id="WP_203785419.1">
    <property type="nucleotide sequence ID" value="NZ_BOMV01000061.1"/>
</dbReference>
<dbReference type="AlphaFoldDB" id="A0A919K022"/>
<organism evidence="2 3">
    <name type="scientific">Paractinoplanes rishiriensis</name>
    <dbReference type="NCBI Taxonomy" id="1050105"/>
    <lineage>
        <taxon>Bacteria</taxon>
        <taxon>Bacillati</taxon>
        <taxon>Actinomycetota</taxon>
        <taxon>Actinomycetes</taxon>
        <taxon>Micromonosporales</taxon>
        <taxon>Micromonosporaceae</taxon>
        <taxon>Paractinoplanes</taxon>
    </lineage>
</organism>
<comment type="caution">
    <text evidence="2">The sequence shown here is derived from an EMBL/GenBank/DDBJ whole genome shotgun (WGS) entry which is preliminary data.</text>
</comment>
<keyword evidence="1" id="KW-0472">Membrane</keyword>
<reference evidence="2" key="1">
    <citation type="submission" date="2021-01" db="EMBL/GenBank/DDBJ databases">
        <title>Whole genome shotgun sequence of Actinoplanes rishiriensis NBRC 108556.</title>
        <authorList>
            <person name="Komaki H."/>
            <person name="Tamura T."/>
        </authorList>
    </citation>
    <scope>NUCLEOTIDE SEQUENCE</scope>
    <source>
        <strain evidence="2">NBRC 108556</strain>
    </source>
</reference>
<keyword evidence="3" id="KW-1185">Reference proteome</keyword>
<name>A0A919K022_9ACTN</name>
<evidence type="ECO:0000313" key="2">
    <source>
        <dbReference type="EMBL" id="GIE98401.1"/>
    </source>
</evidence>
<dbReference type="InterPro" id="IPR011659">
    <property type="entry name" value="WD40"/>
</dbReference>
<feature type="transmembrane region" description="Helical" evidence="1">
    <location>
        <begin position="39"/>
        <end position="58"/>
    </location>
</feature>
<dbReference type="InterPro" id="IPR011042">
    <property type="entry name" value="6-blade_b-propeller_TolB-like"/>
</dbReference>
<proteinExistence type="predicted"/>
<dbReference type="Gene3D" id="2.120.10.30">
    <property type="entry name" value="TolB, C-terminal domain"/>
    <property type="match status" value="1"/>
</dbReference>
<evidence type="ECO:0008006" key="4">
    <source>
        <dbReference type="Google" id="ProtNLM"/>
    </source>
</evidence>
<keyword evidence="1" id="KW-1133">Transmembrane helix</keyword>
<evidence type="ECO:0000256" key="1">
    <source>
        <dbReference type="SAM" id="Phobius"/>
    </source>
</evidence>
<dbReference type="Proteomes" id="UP000636960">
    <property type="component" value="Unassembled WGS sequence"/>
</dbReference>
<accession>A0A919K022</accession>